<dbReference type="Proteomes" id="UP000036987">
    <property type="component" value="Unassembled WGS sequence"/>
</dbReference>
<keyword evidence="2" id="KW-1185">Reference proteome</keyword>
<evidence type="ECO:0000313" key="1">
    <source>
        <dbReference type="EMBL" id="KMZ76205.1"/>
    </source>
</evidence>
<evidence type="ECO:0000313" key="2">
    <source>
        <dbReference type="Proteomes" id="UP000036987"/>
    </source>
</evidence>
<accession>A0A0K9Q655</accession>
<reference evidence="2" key="1">
    <citation type="journal article" date="2016" name="Nature">
        <title>The genome of the seagrass Zostera marina reveals angiosperm adaptation to the sea.</title>
        <authorList>
            <person name="Olsen J.L."/>
            <person name="Rouze P."/>
            <person name="Verhelst B."/>
            <person name="Lin Y.-C."/>
            <person name="Bayer T."/>
            <person name="Collen J."/>
            <person name="Dattolo E."/>
            <person name="De Paoli E."/>
            <person name="Dittami S."/>
            <person name="Maumus F."/>
            <person name="Michel G."/>
            <person name="Kersting A."/>
            <person name="Lauritano C."/>
            <person name="Lohaus R."/>
            <person name="Toepel M."/>
            <person name="Tonon T."/>
            <person name="Vanneste K."/>
            <person name="Amirebrahimi M."/>
            <person name="Brakel J."/>
            <person name="Bostroem C."/>
            <person name="Chovatia M."/>
            <person name="Grimwood J."/>
            <person name="Jenkins J.W."/>
            <person name="Jueterbock A."/>
            <person name="Mraz A."/>
            <person name="Stam W.T."/>
            <person name="Tice H."/>
            <person name="Bornberg-Bauer E."/>
            <person name="Green P.J."/>
            <person name="Pearson G.A."/>
            <person name="Procaccini G."/>
            <person name="Duarte C.M."/>
            <person name="Schmutz J."/>
            <person name="Reusch T.B.H."/>
            <person name="Van de Peer Y."/>
        </authorList>
    </citation>
    <scope>NUCLEOTIDE SEQUENCE [LARGE SCALE GENOMIC DNA]</scope>
    <source>
        <strain evidence="2">cv. Finnish</strain>
    </source>
</reference>
<protein>
    <submittedName>
        <fullName evidence="1">Uncharacterized protein</fullName>
    </submittedName>
</protein>
<proteinExistence type="predicted"/>
<organism evidence="1 2">
    <name type="scientific">Zostera marina</name>
    <name type="common">Eelgrass</name>
    <dbReference type="NCBI Taxonomy" id="29655"/>
    <lineage>
        <taxon>Eukaryota</taxon>
        <taxon>Viridiplantae</taxon>
        <taxon>Streptophyta</taxon>
        <taxon>Embryophyta</taxon>
        <taxon>Tracheophyta</taxon>
        <taxon>Spermatophyta</taxon>
        <taxon>Magnoliopsida</taxon>
        <taxon>Liliopsida</taxon>
        <taxon>Zosteraceae</taxon>
        <taxon>Zostera</taxon>
    </lineage>
</organism>
<name>A0A0K9Q655_ZOSMR</name>
<comment type="caution">
    <text evidence="1">The sequence shown here is derived from an EMBL/GenBank/DDBJ whole genome shotgun (WGS) entry which is preliminary data.</text>
</comment>
<dbReference type="EMBL" id="LFYR01000069">
    <property type="protein sequence ID" value="KMZ76205.1"/>
    <property type="molecule type" value="Genomic_DNA"/>
</dbReference>
<dbReference type="AlphaFoldDB" id="A0A0K9Q655"/>
<sequence length="113" mass="12502">MTIAAFEEFALELVYHQSSLAGIQIVTSDDALFSHLQYLSDRTRKLLLDIRLRLSQLKKEKVIASAHVDPPSTFVGPFVGGSNAPAYGDGVEGPTWYTSRRRGVARRKPDARA</sequence>
<gene>
    <name evidence="1" type="ORF">ZOSMA_105G00350</name>
</gene>